<dbReference type="OrthoDB" id="5594075at2"/>
<dbReference type="AlphaFoldDB" id="M7DHG4"/>
<dbReference type="EMBL" id="APAT01000005">
    <property type="protein sequence ID" value="EMP57112.1"/>
    <property type="molecule type" value="Genomic_DNA"/>
</dbReference>
<evidence type="ECO:0000256" key="1">
    <source>
        <dbReference type="SAM" id="MobiDB-lite"/>
    </source>
</evidence>
<dbReference type="Proteomes" id="UP000011960">
    <property type="component" value="Unassembled WGS sequence"/>
</dbReference>
<proteinExistence type="predicted"/>
<organism evidence="2 3">
    <name type="scientific">Marinobacter santoriniensis NKSG1</name>
    <dbReference type="NCBI Taxonomy" id="1288826"/>
    <lineage>
        <taxon>Bacteria</taxon>
        <taxon>Pseudomonadati</taxon>
        <taxon>Pseudomonadota</taxon>
        <taxon>Gammaproteobacteria</taxon>
        <taxon>Pseudomonadales</taxon>
        <taxon>Marinobacteraceae</taxon>
        <taxon>Marinobacter</taxon>
    </lineage>
</organism>
<sequence length="241" mass="27174">MYTKLNSDADHVIVLQTKCRVAKEIEGLRGTRKLYSNTTEEICRFDLILGPTDEQRELLGDEAGKIETWADEQHKKIMKAFSANLEQMLVGGRPVIVGTKLSKEMADHPDFNKEAKVGEFSGVIAGARDAMDVLPHITEQQEVIHDTRERATRSPAEVSHAVRELALELLDSVAMRGDITDAEAFELYEAERQLYYILTRGMGYRAKVLEDASRKSAEQLFGQSKKGDRSKALKLISQRHR</sequence>
<reference evidence="2 3" key="1">
    <citation type="journal article" date="2013" name="Genome Announc.">
        <title>Genome Sequence of Hydrothermal Arsenic-Respiring Bacterium Marinobacter santoriniensis NKSG1T.</title>
        <authorList>
            <person name="Handley K.M."/>
            <person name="Upton M."/>
            <person name="Beatson S.A."/>
            <person name="Hery M."/>
            <person name="Lloyd J.R."/>
        </authorList>
    </citation>
    <scope>NUCLEOTIDE SEQUENCE [LARGE SCALE GENOMIC DNA]</scope>
    <source>
        <strain evidence="2 3">NKSG1</strain>
    </source>
</reference>
<evidence type="ECO:0000313" key="3">
    <source>
        <dbReference type="Proteomes" id="UP000011960"/>
    </source>
</evidence>
<dbReference type="RefSeq" id="WP_008937321.1">
    <property type="nucleotide sequence ID" value="NZ_APAT01000005.1"/>
</dbReference>
<comment type="caution">
    <text evidence="2">The sequence shown here is derived from an EMBL/GenBank/DDBJ whole genome shotgun (WGS) entry which is preliminary data.</text>
</comment>
<feature type="region of interest" description="Disordered" evidence="1">
    <location>
        <begin position="219"/>
        <end position="241"/>
    </location>
</feature>
<name>M7DHG4_9GAMM</name>
<dbReference type="STRING" id="1288826.MSNKSG1_00778"/>
<gene>
    <name evidence="2" type="ORF">MSNKSG1_00778</name>
</gene>
<accession>M7DHG4</accession>
<protein>
    <submittedName>
        <fullName evidence="2">Uncharacterized protein</fullName>
    </submittedName>
</protein>
<keyword evidence="3" id="KW-1185">Reference proteome</keyword>
<evidence type="ECO:0000313" key="2">
    <source>
        <dbReference type="EMBL" id="EMP57112.1"/>
    </source>
</evidence>